<evidence type="ECO:0000256" key="1">
    <source>
        <dbReference type="ARBA" id="ARBA00035220"/>
    </source>
</evidence>
<comment type="subunit">
    <text evidence="3">Component of the large ribosomal subunit. Binds IPO9 with high affinity.</text>
</comment>
<dbReference type="GO" id="GO:0003735">
    <property type="term" value="F:structural constituent of ribosome"/>
    <property type="evidence" value="ECO:0007669"/>
    <property type="project" value="InterPro"/>
</dbReference>
<gene>
    <name evidence="5" type="ORF">BN2614_LOCUS1</name>
</gene>
<dbReference type="InterPro" id="IPR023573">
    <property type="entry name" value="Ribosomal_eL20_dom"/>
</dbReference>
<evidence type="ECO:0000313" key="6">
    <source>
        <dbReference type="Proteomes" id="UP000269945"/>
    </source>
</evidence>
<dbReference type="PANTHER" id="PTHR10052">
    <property type="entry name" value="60S RIBOSOMAL PROTEIN L18A"/>
    <property type="match status" value="1"/>
</dbReference>
<keyword evidence="6" id="KW-1185">Reference proteome</keyword>
<proteinExistence type="predicted"/>
<comment type="caution">
    <text evidence="5">The sequence shown here is derived from an EMBL/GenBank/DDBJ whole genome shotgun (WGS) entry which is preliminary data.</text>
</comment>
<dbReference type="SUPFAM" id="SSF160374">
    <property type="entry name" value="RplX-like"/>
    <property type="match status" value="1"/>
</dbReference>
<dbReference type="EMBL" id="CYRY02025110">
    <property type="protein sequence ID" value="VCW98320.1"/>
    <property type="molecule type" value="Genomic_DNA"/>
</dbReference>
<accession>A0A9X9LWW6</accession>
<name>A0A9X9LWW6_GULGU</name>
<feature type="non-terminal residue" evidence="5">
    <location>
        <position position="1"/>
    </location>
</feature>
<dbReference type="AlphaFoldDB" id="A0A9X9LWW6"/>
<dbReference type="GO" id="GO:0006412">
    <property type="term" value="P:translation"/>
    <property type="evidence" value="ECO:0007669"/>
    <property type="project" value="InterPro"/>
</dbReference>
<evidence type="ECO:0000256" key="2">
    <source>
        <dbReference type="ARBA" id="ARBA00035392"/>
    </source>
</evidence>
<dbReference type="InterPro" id="IPR021138">
    <property type="entry name" value="Ribosomal_eL20_eukaryotes"/>
</dbReference>
<organism evidence="5 6">
    <name type="scientific">Gulo gulo</name>
    <name type="common">Wolverine</name>
    <name type="synonym">Gluton</name>
    <dbReference type="NCBI Taxonomy" id="48420"/>
    <lineage>
        <taxon>Eukaryota</taxon>
        <taxon>Metazoa</taxon>
        <taxon>Chordata</taxon>
        <taxon>Craniata</taxon>
        <taxon>Vertebrata</taxon>
        <taxon>Euteleostomi</taxon>
        <taxon>Mammalia</taxon>
        <taxon>Eutheria</taxon>
        <taxon>Laurasiatheria</taxon>
        <taxon>Carnivora</taxon>
        <taxon>Caniformia</taxon>
        <taxon>Musteloidea</taxon>
        <taxon>Mustelidae</taxon>
        <taxon>Guloninae</taxon>
        <taxon>Gulo</taxon>
    </lineage>
</organism>
<dbReference type="Pfam" id="PF01775">
    <property type="entry name" value="Ribosomal_L18A"/>
    <property type="match status" value="1"/>
</dbReference>
<dbReference type="GO" id="GO:0005840">
    <property type="term" value="C:ribosome"/>
    <property type="evidence" value="ECO:0007669"/>
    <property type="project" value="InterPro"/>
</dbReference>
<evidence type="ECO:0000313" key="5">
    <source>
        <dbReference type="EMBL" id="VCW98320.1"/>
    </source>
</evidence>
<dbReference type="Proteomes" id="UP000269945">
    <property type="component" value="Unassembled WGS sequence"/>
</dbReference>
<reference evidence="5 6" key="1">
    <citation type="submission" date="2018-10" db="EMBL/GenBank/DDBJ databases">
        <authorList>
            <person name="Ekblom R."/>
            <person name="Jareborg N."/>
        </authorList>
    </citation>
    <scope>NUCLEOTIDE SEQUENCE [LARGE SCALE GENOMIC DNA]</scope>
    <source>
        <tissue evidence="5">Muscle</tissue>
    </source>
</reference>
<evidence type="ECO:0000259" key="4">
    <source>
        <dbReference type="Pfam" id="PF01775"/>
    </source>
</evidence>
<protein>
    <recommendedName>
        <fullName evidence="1">Large ribosomal subunit protein eL20</fullName>
    </recommendedName>
    <alternativeName>
        <fullName evidence="2">60S ribosomal protein L18a</fullName>
    </alternativeName>
</protein>
<feature type="domain" description="Large ribosomal subunit protein eL20" evidence="4">
    <location>
        <begin position="59"/>
        <end position="100"/>
    </location>
</feature>
<dbReference type="Gene3D" id="3.10.20.10">
    <property type="match status" value="1"/>
</dbReference>
<evidence type="ECO:0000256" key="3">
    <source>
        <dbReference type="ARBA" id="ARBA00046816"/>
    </source>
</evidence>
<sequence length="148" mass="17378">YRSAFGVQSEHFSSSIVHHFVSQQKEKKSSREIAHCGRVFKKSPLWVKNCGLWLWYDSHSDPHNTHQQYRDLNTVGAVTRYYQDMGVWHCAQVHLIQITKAEEIGASKHRLTAVKHFQDFKIKFLLCHEVLPCQHKPCFTTKRPKTFI</sequence>